<evidence type="ECO:0000256" key="1">
    <source>
        <dbReference type="SAM" id="MobiDB-lite"/>
    </source>
</evidence>
<organism evidence="2 3">
    <name type="scientific">Hyphodiscus hymeniophilus</name>
    <dbReference type="NCBI Taxonomy" id="353542"/>
    <lineage>
        <taxon>Eukaryota</taxon>
        <taxon>Fungi</taxon>
        <taxon>Dikarya</taxon>
        <taxon>Ascomycota</taxon>
        <taxon>Pezizomycotina</taxon>
        <taxon>Leotiomycetes</taxon>
        <taxon>Helotiales</taxon>
        <taxon>Hyphodiscaceae</taxon>
        <taxon>Hyphodiscus</taxon>
    </lineage>
</organism>
<feature type="region of interest" description="Disordered" evidence="1">
    <location>
        <begin position="116"/>
        <end position="135"/>
    </location>
</feature>
<dbReference type="AlphaFoldDB" id="A0A9P6VRL8"/>
<evidence type="ECO:0000313" key="3">
    <source>
        <dbReference type="Proteomes" id="UP000785200"/>
    </source>
</evidence>
<feature type="region of interest" description="Disordered" evidence="1">
    <location>
        <begin position="502"/>
        <end position="523"/>
    </location>
</feature>
<comment type="caution">
    <text evidence="2">The sequence shown here is derived from an EMBL/GenBank/DDBJ whole genome shotgun (WGS) entry which is preliminary data.</text>
</comment>
<feature type="region of interest" description="Disordered" evidence="1">
    <location>
        <begin position="398"/>
        <end position="436"/>
    </location>
</feature>
<evidence type="ECO:0000313" key="2">
    <source>
        <dbReference type="EMBL" id="KAG0652309.1"/>
    </source>
</evidence>
<reference evidence="2" key="1">
    <citation type="submission" date="2019-07" db="EMBL/GenBank/DDBJ databases">
        <title>Hyphodiscus hymeniophilus genome sequencing and assembly.</title>
        <authorList>
            <person name="Kramer G."/>
            <person name="Nodwell J."/>
        </authorList>
    </citation>
    <scope>NUCLEOTIDE SEQUENCE</scope>
    <source>
        <strain evidence="2">ATCC 34498</strain>
    </source>
</reference>
<dbReference type="OrthoDB" id="5402147at2759"/>
<feature type="region of interest" description="Disordered" evidence="1">
    <location>
        <begin position="1"/>
        <end position="34"/>
    </location>
</feature>
<feature type="region of interest" description="Disordered" evidence="1">
    <location>
        <begin position="47"/>
        <end position="67"/>
    </location>
</feature>
<feature type="region of interest" description="Disordered" evidence="1">
    <location>
        <begin position="80"/>
        <end position="104"/>
    </location>
</feature>
<protein>
    <submittedName>
        <fullName evidence="2">Uncharacterized protein</fullName>
    </submittedName>
</protein>
<name>A0A9P6VRL8_9HELO</name>
<sequence length="601" mass="67240">MAFRQPTYHAPQRIYTAPTEEAHQPPTSSQPIEESTEWILFSPIASSTTDRTYTTSTDRTRTAGHSRISDFGSLASAARSYGYDGGSQQNEGAIEEEEEDGELDSLDSHLHEFRSEPSVYRQEGEASGTVLPTHDGLGGFRVDQTAMGDDVQRHLYAFERYNPRRVKRRRESMELGTLELETERAAEADRTRRIEEWRMEQSRVLVDEIQKETRRRKQSMSSERRGLFEDREHEDVATLSNVEGSVTAEVPGEEDESFWNRITRRVIRDLMGIDDDLLSIIFGEALPEDDDLSTTPPANAPFDAAHSLIAANQQHDQSTWEYRLLERIARELGILVSQLSDHPGAFSTYLQSQQSPLPYAGLPVIPESVRDVPLPSDPQVSIPTSSQVVLDFQPTLRETQPVPIPHHTPPSVAFEPEDATPRPSNPLSNPQQLSREEWERDLDIKMVFRYLRERFTSKFRSSPSSPTVSTIPFSTHSTSHLATASTADTAARAARVRQHHPLVTRQSSEAEIRRRRRNSIERRTWKASIPGNGSERMAAIDRMGMGARRGSSSCASEHLSAKGIRNSGTGSSRHYWDFGPGSVGSGSLITSTGAMGSWGEV</sequence>
<feature type="compositionally biased region" description="Basic and acidic residues" evidence="1">
    <location>
        <begin position="508"/>
        <end position="523"/>
    </location>
</feature>
<feature type="compositionally biased region" description="Low complexity" evidence="1">
    <location>
        <begin position="47"/>
        <end position="57"/>
    </location>
</feature>
<keyword evidence="3" id="KW-1185">Reference proteome</keyword>
<gene>
    <name evidence="2" type="ORF">D0Z07_1201</name>
</gene>
<proteinExistence type="predicted"/>
<dbReference type="EMBL" id="VNKQ01000003">
    <property type="protein sequence ID" value="KAG0652309.1"/>
    <property type="molecule type" value="Genomic_DNA"/>
</dbReference>
<feature type="compositionally biased region" description="Acidic residues" evidence="1">
    <location>
        <begin position="93"/>
        <end position="104"/>
    </location>
</feature>
<accession>A0A9P6VRL8</accession>
<dbReference type="Proteomes" id="UP000785200">
    <property type="component" value="Unassembled WGS sequence"/>
</dbReference>